<keyword evidence="5" id="KW-0472">Membrane</keyword>
<dbReference type="STRING" id="6216.A0A0R3SVX0"/>
<proteinExistence type="inferred from homology"/>
<dbReference type="AlphaFoldDB" id="A0A0R3SVX0"/>
<evidence type="ECO:0000256" key="4">
    <source>
        <dbReference type="ARBA" id="ARBA00022692"/>
    </source>
</evidence>
<dbReference type="EMBL" id="UYSG01011390">
    <property type="protein sequence ID" value="VDL62175.1"/>
    <property type="molecule type" value="Genomic_DNA"/>
</dbReference>
<dbReference type="EMBL" id="CABIJS010000022">
    <property type="protein sequence ID" value="VUZ39925.1"/>
    <property type="molecule type" value="Genomic_DNA"/>
</dbReference>
<reference evidence="11" key="1">
    <citation type="submission" date="2017-02" db="UniProtKB">
        <authorList>
            <consortium name="WormBaseParasite"/>
        </authorList>
    </citation>
    <scope>IDENTIFICATION</scope>
</reference>
<evidence type="ECO:0000256" key="5">
    <source>
        <dbReference type="ARBA" id="ARBA00023136"/>
    </source>
</evidence>
<dbReference type="PANTHER" id="PTHR12815">
    <property type="entry name" value="SORTING AND ASSEMBLY MACHINERY SAMM50 PROTEIN FAMILY MEMBER"/>
    <property type="match status" value="1"/>
</dbReference>
<accession>A0A0R3SVX0</accession>
<comment type="subcellular location">
    <subcellularLocation>
        <location evidence="1">Mitochondrion outer membrane</location>
        <topology evidence="1">Multi-pass membrane protein</topology>
    </subcellularLocation>
</comment>
<evidence type="ECO:0000313" key="11">
    <source>
        <dbReference type="WBParaSite" id="HDID_0000976201-mRNA-1"/>
    </source>
</evidence>
<dbReference type="Proteomes" id="UP000274504">
    <property type="component" value="Unassembled WGS sequence"/>
</dbReference>
<evidence type="ECO:0000256" key="3">
    <source>
        <dbReference type="ARBA" id="ARBA00022452"/>
    </source>
</evidence>
<protein>
    <submittedName>
        <fullName evidence="11">Bac_surface_Ag domain-containing protein</fullName>
    </submittedName>
</protein>
<reference evidence="8 10" key="3">
    <citation type="submission" date="2019-07" db="EMBL/GenBank/DDBJ databases">
        <authorList>
            <person name="Jastrzebski P J."/>
            <person name="Paukszto L."/>
            <person name="Jastrzebski P J."/>
        </authorList>
    </citation>
    <scope>NUCLEOTIDE SEQUENCE [LARGE SCALE GENOMIC DNA]</scope>
    <source>
        <strain evidence="8 10">WMS-il1</strain>
    </source>
</reference>
<dbReference type="Pfam" id="PF01103">
    <property type="entry name" value="Omp85"/>
    <property type="match status" value="1"/>
</dbReference>
<comment type="similarity">
    <text evidence="2">Belongs to the SAM50/omp85 family.</text>
</comment>
<dbReference type="WBParaSite" id="HDID_0000976201-mRNA-1">
    <property type="protein sequence ID" value="HDID_0000976201-mRNA-1"/>
    <property type="gene ID" value="HDID_0000976201"/>
</dbReference>
<dbReference type="InterPro" id="IPR000184">
    <property type="entry name" value="Bac_surfAg_D15"/>
</dbReference>
<evidence type="ECO:0000313" key="10">
    <source>
        <dbReference type="Proteomes" id="UP000321570"/>
    </source>
</evidence>
<evidence type="ECO:0000256" key="2">
    <source>
        <dbReference type="ARBA" id="ARBA00010913"/>
    </source>
</evidence>
<keyword evidence="3" id="KW-1134">Transmembrane beta strand</keyword>
<gene>
    <name evidence="7" type="ORF">HDID_LOCUS9760</name>
    <name evidence="8" type="ORF">WMSIL1_LOCUS1010</name>
</gene>
<dbReference type="Proteomes" id="UP000321570">
    <property type="component" value="Unassembled WGS sequence"/>
</dbReference>
<keyword evidence="10" id="KW-1185">Reference proteome</keyword>
<evidence type="ECO:0000313" key="7">
    <source>
        <dbReference type="EMBL" id="VDL62175.1"/>
    </source>
</evidence>
<evidence type="ECO:0000313" key="9">
    <source>
        <dbReference type="Proteomes" id="UP000274504"/>
    </source>
</evidence>
<dbReference type="GO" id="GO:0045040">
    <property type="term" value="P:protein insertion into mitochondrial outer membrane"/>
    <property type="evidence" value="ECO:0007669"/>
    <property type="project" value="TreeGrafter"/>
</dbReference>
<dbReference type="GO" id="GO:0005741">
    <property type="term" value="C:mitochondrial outer membrane"/>
    <property type="evidence" value="ECO:0007669"/>
    <property type="project" value="UniProtKB-SubCell"/>
</dbReference>
<evidence type="ECO:0000256" key="1">
    <source>
        <dbReference type="ARBA" id="ARBA00004374"/>
    </source>
</evidence>
<dbReference type="PANTHER" id="PTHR12815:SF18">
    <property type="entry name" value="SORTING AND ASSEMBLY MACHINERY COMPONENT 50 HOMOLOG"/>
    <property type="match status" value="1"/>
</dbReference>
<name>A0A0R3SVX0_HYMDI</name>
<dbReference type="OrthoDB" id="1724197at2759"/>
<organism evidence="11">
    <name type="scientific">Hymenolepis diminuta</name>
    <name type="common">Rat tapeworm</name>
    <dbReference type="NCBI Taxonomy" id="6216"/>
    <lineage>
        <taxon>Eukaryota</taxon>
        <taxon>Metazoa</taxon>
        <taxon>Spiralia</taxon>
        <taxon>Lophotrochozoa</taxon>
        <taxon>Platyhelminthes</taxon>
        <taxon>Cestoda</taxon>
        <taxon>Eucestoda</taxon>
        <taxon>Cyclophyllidea</taxon>
        <taxon>Hymenolepididae</taxon>
        <taxon>Hymenolepis</taxon>
    </lineage>
</organism>
<dbReference type="Gene3D" id="2.40.160.50">
    <property type="entry name" value="membrane protein fhac: a member of the omp85/tpsb transporter family"/>
    <property type="match status" value="1"/>
</dbReference>
<evidence type="ECO:0000313" key="8">
    <source>
        <dbReference type="EMBL" id="VUZ39925.1"/>
    </source>
</evidence>
<feature type="domain" description="Bacterial surface antigen (D15)" evidence="6">
    <location>
        <begin position="120"/>
        <end position="490"/>
    </location>
</feature>
<keyword evidence="4" id="KW-0812">Transmembrane</keyword>
<reference evidence="7 9" key="2">
    <citation type="submission" date="2018-11" db="EMBL/GenBank/DDBJ databases">
        <authorList>
            <consortium name="Pathogen Informatics"/>
        </authorList>
    </citation>
    <scope>NUCLEOTIDE SEQUENCE [LARGE SCALE GENOMIC DNA]</scope>
</reference>
<sequence>MERSETFSVGNAPVYVTKVTFFGLGKTNTEFLKKQLGPLVKSKYMSELLRNSSELKSMLQGLQIFKECIITIDTEKGFFRNDAYRVNVHVEEKRPQTLRGNWSVNTDGSMRMGGYYSLNNIFNRGERFEIEGNLGSDATRMRSATFVKPFEMNPNVKLMFGGSDCNYDHWWSRFMRSESSIFAELMAPTRLGLHKLHWSNVWREIEASSSSTPYNIRLESGSTLKTNVSYSIEIDSRDDHVFPQSGCLFRLSEELSFLNPPPPASAFDRGNATASENERSSQLRLNGAFQKPLRLTEWLVAEATLSAGLVHSLTGHPISIADRFFLGGPMELRGYRFCSVGPSEPQMLPLLPTQTAGSSQTGASGDAPSCPIGALASCVAGLHVYTPLPFVHSITEDGKSSFARLHAFALTGCLLSDPIREWRLARTSGESFSSRCQATAASVVGGGVALRFAGAVRLEINYCFPLAGSILFSGATSPRNLPKAGFQLGFGVNYT</sequence>
<dbReference type="InterPro" id="IPR039910">
    <property type="entry name" value="D15-like"/>
</dbReference>
<evidence type="ECO:0000259" key="6">
    <source>
        <dbReference type="Pfam" id="PF01103"/>
    </source>
</evidence>